<protein>
    <submittedName>
        <fullName evidence="1">Uncharacterized protein</fullName>
    </submittedName>
</protein>
<sequence length="170" mass="20068">MDFPTMNVILFAEDLFKYAMETIRMQWNMPHSLFEHQPVLETYFSPDVGRAIVHLNIISIVQSYAFANDFSYRQYLRISTKEAFDTLQAICRILMLEINGFIKVCTLTIDVFLHCLENNNYERAYDTFGIFICFLLKQRMYSGYGRQEGWRKMHFMADTINRGHARMAGN</sequence>
<name>A0A4Y2K7T0_ARAVE</name>
<proteinExistence type="predicted"/>
<evidence type="ECO:0000313" key="2">
    <source>
        <dbReference type="Proteomes" id="UP000499080"/>
    </source>
</evidence>
<comment type="caution">
    <text evidence="1">The sequence shown here is derived from an EMBL/GenBank/DDBJ whole genome shotgun (WGS) entry which is preliminary data.</text>
</comment>
<reference evidence="1 2" key="1">
    <citation type="journal article" date="2019" name="Sci. Rep.">
        <title>Orb-weaving spider Araneus ventricosus genome elucidates the spidroin gene catalogue.</title>
        <authorList>
            <person name="Kono N."/>
            <person name="Nakamura H."/>
            <person name="Ohtoshi R."/>
            <person name="Moran D.A.P."/>
            <person name="Shinohara A."/>
            <person name="Yoshida Y."/>
            <person name="Fujiwara M."/>
            <person name="Mori M."/>
            <person name="Tomita M."/>
            <person name="Arakawa K."/>
        </authorList>
    </citation>
    <scope>NUCLEOTIDE SEQUENCE [LARGE SCALE GENOMIC DNA]</scope>
</reference>
<dbReference type="EMBL" id="BGPR01004222">
    <property type="protein sequence ID" value="GBM97332.1"/>
    <property type="molecule type" value="Genomic_DNA"/>
</dbReference>
<organism evidence="1 2">
    <name type="scientific">Araneus ventricosus</name>
    <name type="common">Orbweaver spider</name>
    <name type="synonym">Epeira ventricosa</name>
    <dbReference type="NCBI Taxonomy" id="182803"/>
    <lineage>
        <taxon>Eukaryota</taxon>
        <taxon>Metazoa</taxon>
        <taxon>Ecdysozoa</taxon>
        <taxon>Arthropoda</taxon>
        <taxon>Chelicerata</taxon>
        <taxon>Arachnida</taxon>
        <taxon>Araneae</taxon>
        <taxon>Araneomorphae</taxon>
        <taxon>Entelegynae</taxon>
        <taxon>Araneoidea</taxon>
        <taxon>Araneidae</taxon>
        <taxon>Araneus</taxon>
    </lineage>
</organism>
<evidence type="ECO:0000313" key="1">
    <source>
        <dbReference type="EMBL" id="GBM97332.1"/>
    </source>
</evidence>
<keyword evidence="2" id="KW-1185">Reference proteome</keyword>
<dbReference type="AlphaFoldDB" id="A0A4Y2K7T0"/>
<dbReference type="Proteomes" id="UP000499080">
    <property type="component" value="Unassembled WGS sequence"/>
</dbReference>
<gene>
    <name evidence="1" type="ORF">AVEN_115865_1</name>
</gene>
<accession>A0A4Y2K7T0</accession>